<keyword evidence="13" id="KW-1185">Reference proteome</keyword>
<dbReference type="InterPro" id="IPR036034">
    <property type="entry name" value="PDZ_sf"/>
</dbReference>
<sequence length="382" mass="41586">MSNLRPRLCVLERGTNGYGFHLHGDKSKSGQYMRLVEPDTPASAAGLLAGDRLMLVNGENVEDESHQQVVARIRATTAALELVVADPETAELLKKYNLKCQKEFATEGIPLPPGDSDSEDGDAHSNGTPRESTPSPRDNGDVCSERSDSPSVSSGGLRPRLCHMKKIANSYGFNLHSEKSKPGQFIRAVDEDSPADKAGLRPQDKIIQVNGVSVIGMQHSDVVAAIKAGGDETKLLVVDSETDEFFRRCSVLPTEEHVNGMTHMSTVMKKLEIVELRVYQYCQNKMAVRMLKRKVSSSASSSSSDTSLPAAGSSFTPPEVQTQAMFCVLVQDEQVPEQRPVADSLGLGMSVAQAKERALQKRAAKKAPSMDWSKRNELFSNL</sequence>
<dbReference type="InterPro" id="IPR017300">
    <property type="entry name" value="NHERF-1/NHERF-2"/>
</dbReference>
<dbReference type="Pfam" id="PF00595">
    <property type="entry name" value="PDZ"/>
    <property type="match status" value="2"/>
</dbReference>
<feature type="compositionally biased region" description="Basic and acidic residues" evidence="10">
    <location>
        <begin position="138"/>
        <end position="148"/>
    </location>
</feature>
<name>A0A3Q3VRF8_MOLML</name>
<dbReference type="PROSITE" id="PS50106">
    <property type="entry name" value="PDZ"/>
    <property type="match status" value="2"/>
</dbReference>
<dbReference type="GO" id="GO:0005102">
    <property type="term" value="F:signaling receptor binding"/>
    <property type="evidence" value="ECO:0007669"/>
    <property type="project" value="TreeGrafter"/>
</dbReference>
<evidence type="ECO:0000259" key="11">
    <source>
        <dbReference type="PROSITE" id="PS50106"/>
    </source>
</evidence>
<evidence type="ECO:0000256" key="8">
    <source>
        <dbReference type="ARBA" id="ARBA00023273"/>
    </source>
</evidence>
<comment type="subcellular location">
    <subcellularLocation>
        <location evidence="4">Cell projection</location>
        <location evidence="4">Filopodium</location>
    </subcellularLocation>
    <subcellularLocation>
        <location evidence="1">Cell projection</location>
        <location evidence="1">Microvillus</location>
    </subcellularLocation>
    <subcellularLocation>
        <location evidence="3">Cell projection</location>
        <location evidence="3">Ruffle</location>
    </subcellularLocation>
    <subcellularLocation>
        <location evidence="2 9">Endomembrane system</location>
        <topology evidence="2 9">Peripheral membrane protein</topology>
    </subcellularLocation>
</comment>
<dbReference type="GO" id="GO:0043495">
    <property type="term" value="F:protein-membrane adaptor activity"/>
    <property type="evidence" value="ECO:0007669"/>
    <property type="project" value="TreeGrafter"/>
</dbReference>
<evidence type="ECO:0000313" key="13">
    <source>
        <dbReference type="Proteomes" id="UP000261620"/>
    </source>
</evidence>
<dbReference type="InterPro" id="IPR001478">
    <property type="entry name" value="PDZ"/>
</dbReference>
<evidence type="ECO:0000313" key="12">
    <source>
        <dbReference type="Ensembl" id="ENSMMOP00000000952.1"/>
    </source>
</evidence>
<evidence type="ECO:0000256" key="3">
    <source>
        <dbReference type="ARBA" id="ARBA00004466"/>
    </source>
</evidence>
<comment type="function">
    <text evidence="9">Scaffold protein that connects plasma membrane proteins with members of the ezrin/moesin/radixin family and thereby helps to link them to the actin cytoskeleton and to regulate their surface expression.</text>
</comment>
<dbReference type="Pfam" id="PF09007">
    <property type="entry name" value="EBP50_C"/>
    <property type="match status" value="1"/>
</dbReference>
<dbReference type="Gene3D" id="2.30.42.10">
    <property type="match status" value="2"/>
</dbReference>
<dbReference type="GO" id="GO:0072659">
    <property type="term" value="P:protein localization to plasma membrane"/>
    <property type="evidence" value="ECO:0007669"/>
    <property type="project" value="TreeGrafter"/>
</dbReference>
<feature type="domain" description="PDZ" evidence="11">
    <location>
        <begin position="161"/>
        <end position="241"/>
    </location>
</feature>
<dbReference type="OMA" id="MPTEEHI"/>
<feature type="region of interest" description="Disordered" evidence="10">
    <location>
        <begin position="107"/>
        <end position="158"/>
    </location>
</feature>
<feature type="compositionally biased region" description="Basic and acidic residues" evidence="10">
    <location>
        <begin position="372"/>
        <end position="382"/>
    </location>
</feature>
<dbReference type="AlphaFoldDB" id="A0A3Q3VRF8"/>
<dbReference type="GO" id="GO:0001726">
    <property type="term" value="C:ruffle"/>
    <property type="evidence" value="ECO:0007669"/>
    <property type="project" value="UniProtKB-SubCell"/>
</dbReference>
<feature type="region of interest" description="Disordered" evidence="10">
    <location>
        <begin position="359"/>
        <end position="382"/>
    </location>
</feature>
<protein>
    <recommendedName>
        <fullName evidence="9">Na(+)/H(+) exchange regulatory cofactor NHE-RF</fullName>
    </recommendedName>
</protein>
<dbReference type="GO" id="GO:0005902">
    <property type="term" value="C:microvillus"/>
    <property type="evidence" value="ECO:0007669"/>
    <property type="project" value="UniProtKB-SubCell"/>
</dbReference>
<keyword evidence="7 9" id="KW-0472">Membrane</keyword>
<dbReference type="Ensembl" id="ENSMMOT00000000975.1">
    <property type="protein sequence ID" value="ENSMMOP00000000952.1"/>
    <property type="gene ID" value="ENSMMOG00000000804.1"/>
</dbReference>
<proteinExistence type="predicted"/>
<reference evidence="12" key="1">
    <citation type="submission" date="2025-08" db="UniProtKB">
        <authorList>
            <consortium name="Ensembl"/>
        </authorList>
    </citation>
    <scope>IDENTIFICATION</scope>
</reference>
<dbReference type="PANTHER" id="PTHR14191">
    <property type="entry name" value="PDZ DOMAIN CONTAINING PROTEIN"/>
    <property type="match status" value="1"/>
</dbReference>
<evidence type="ECO:0000256" key="6">
    <source>
        <dbReference type="ARBA" id="ARBA00022737"/>
    </source>
</evidence>
<dbReference type="GO" id="GO:0016055">
    <property type="term" value="P:Wnt signaling pathway"/>
    <property type="evidence" value="ECO:0007669"/>
    <property type="project" value="UniProtKB-KW"/>
</dbReference>
<evidence type="ECO:0000256" key="1">
    <source>
        <dbReference type="ARBA" id="ARBA00004105"/>
    </source>
</evidence>
<keyword evidence="5" id="KW-0879">Wnt signaling pathway</keyword>
<evidence type="ECO:0000256" key="2">
    <source>
        <dbReference type="ARBA" id="ARBA00004184"/>
    </source>
</evidence>
<accession>A0A3Q3VRF8</accession>
<evidence type="ECO:0000256" key="4">
    <source>
        <dbReference type="ARBA" id="ARBA00004486"/>
    </source>
</evidence>
<reference evidence="12" key="2">
    <citation type="submission" date="2025-09" db="UniProtKB">
        <authorList>
            <consortium name="Ensembl"/>
        </authorList>
    </citation>
    <scope>IDENTIFICATION</scope>
</reference>
<dbReference type="Proteomes" id="UP000261620">
    <property type="component" value="Unplaced"/>
</dbReference>
<evidence type="ECO:0000256" key="9">
    <source>
        <dbReference type="PIRNR" id="PIRNR037866"/>
    </source>
</evidence>
<keyword evidence="6" id="KW-0677">Repeat</keyword>
<organism evidence="12 13">
    <name type="scientific">Mola mola</name>
    <name type="common">Ocean sunfish</name>
    <name type="synonym">Tetraodon mola</name>
    <dbReference type="NCBI Taxonomy" id="94237"/>
    <lineage>
        <taxon>Eukaryota</taxon>
        <taxon>Metazoa</taxon>
        <taxon>Chordata</taxon>
        <taxon>Craniata</taxon>
        <taxon>Vertebrata</taxon>
        <taxon>Euteleostomi</taxon>
        <taxon>Actinopterygii</taxon>
        <taxon>Neopterygii</taxon>
        <taxon>Teleostei</taxon>
        <taxon>Neoteleostei</taxon>
        <taxon>Acanthomorphata</taxon>
        <taxon>Eupercaria</taxon>
        <taxon>Tetraodontiformes</taxon>
        <taxon>Molidae</taxon>
        <taxon>Mola</taxon>
    </lineage>
</organism>
<feature type="compositionally biased region" description="Polar residues" evidence="10">
    <location>
        <begin position="125"/>
        <end position="136"/>
    </location>
</feature>
<feature type="domain" description="PDZ" evidence="11">
    <location>
        <begin position="8"/>
        <end position="88"/>
    </location>
</feature>
<dbReference type="InterPro" id="IPR015098">
    <property type="entry name" value="EBP50_C"/>
</dbReference>
<dbReference type="CDD" id="cd06768">
    <property type="entry name" value="PDZ_NHERF-like"/>
    <property type="match status" value="2"/>
</dbReference>
<dbReference type="SUPFAM" id="SSF50156">
    <property type="entry name" value="PDZ domain-like"/>
    <property type="match status" value="2"/>
</dbReference>
<dbReference type="GO" id="GO:0016324">
    <property type="term" value="C:apical plasma membrane"/>
    <property type="evidence" value="ECO:0007669"/>
    <property type="project" value="TreeGrafter"/>
</dbReference>
<dbReference type="PANTHER" id="PTHR14191:SF7">
    <property type="entry name" value="NA(+)_H(+) EXCHANGE REGULATORY COFACTOR NHE-RF1"/>
    <property type="match status" value="1"/>
</dbReference>
<dbReference type="GO" id="GO:0030175">
    <property type="term" value="C:filopodium"/>
    <property type="evidence" value="ECO:0007669"/>
    <property type="project" value="UniProtKB-SubCell"/>
</dbReference>
<keyword evidence="8" id="KW-0966">Cell projection</keyword>
<dbReference type="STRING" id="94237.ENSMMOP00000000952"/>
<evidence type="ECO:0000256" key="7">
    <source>
        <dbReference type="ARBA" id="ARBA00023136"/>
    </source>
</evidence>
<dbReference type="PIRSF" id="PIRSF037866">
    <property type="entry name" value="EBP50"/>
    <property type="match status" value="1"/>
</dbReference>
<dbReference type="InterPro" id="IPR051067">
    <property type="entry name" value="NHER"/>
</dbReference>
<dbReference type="GO" id="GO:0012505">
    <property type="term" value="C:endomembrane system"/>
    <property type="evidence" value="ECO:0007669"/>
    <property type="project" value="UniProtKB-SubCell"/>
</dbReference>
<dbReference type="SMART" id="SM00228">
    <property type="entry name" value="PDZ"/>
    <property type="match status" value="2"/>
</dbReference>
<evidence type="ECO:0000256" key="10">
    <source>
        <dbReference type="SAM" id="MobiDB-lite"/>
    </source>
</evidence>
<evidence type="ECO:0000256" key="5">
    <source>
        <dbReference type="ARBA" id="ARBA00022687"/>
    </source>
</evidence>